<gene>
    <name evidence="2" type="ORF">ZT1A5_G11603</name>
</gene>
<protein>
    <submittedName>
        <fullName evidence="2">Uncharacterized protein</fullName>
    </submittedName>
</protein>
<evidence type="ECO:0000256" key="1">
    <source>
        <dbReference type="SAM" id="MobiDB-lite"/>
    </source>
</evidence>
<evidence type="ECO:0000313" key="3">
    <source>
        <dbReference type="Proteomes" id="UP000215453"/>
    </source>
</evidence>
<feature type="compositionally biased region" description="Low complexity" evidence="1">
    <location>
        <begin position="404"/>
        <end position="429"/>
    </location>
</feature>
<feature type="region of interest" description="Disordered" evidence="1">
    <location>
        <begin position="366"/>
        <end position="446"/>
    </location>
</feature>
<feature type="compositionally biased region" description="Polar residues" evidence="1">
    <location>
        <begin position="290"/>
        <end position="318"/>
    </location>
</feature>
<organism evidence="2 3">
    <name type="scientific">Zymoseptoria tritici ST99CH_1A5</name>
    <dbReference type="NCBI Taxonomy" id="1276529"/>
    <lineage>
        <taxon>Eukaryota</taxon>
        <taxon>Fungi</taxon>
        <taxon>Dikarya</taxon>
        <taxon>Ascomycota</taxon>
        <taxon>Pezizomycotina</taxon>
        <taxon>Dothideomycetes</taxon>
        <taxon>Dothideomycetidae</taxon>
        <taxon>Mycosphaerellales</taxon>
        <taxon>Mycosphaerellaceae</taxon>
        <taxon>Zymoseptoria</taxon>
    </lineage>
</organism>
<feature type="region of interest" description="Disordered" evidence="1">
    <location>
        <begin position="222"/>
        <end position="244"/>
    </location>
</feature>
<dbReference type="Proteomes" id="UP000215453">
    <property type="component" value="Chromosome 15"/>
</dbReference>
<proteinExistence type="predicted"/>
<dbReference type="AlphaFoldDB" id="A0A1Y6M0J3"/>
<sequence>MYLLEDLHFHKSNIADASYYNNNYDDKFFTTPVARIASLIAQNTFCSKYEPYFYEAVLKTRFNDIYYRALKCTLFSEPAGGRVSNFKPFDQTLPSLFDSPHIPPNLKRARDDRTTPPQQSPSAKRARRSVDQDAPAWWDSTFCQSLHVGTPQGEDVPAGGYADVAKDLENVDHNPRPLFNPTALPAPLPLGTPFCDDTQLWSPANNQRAYDILREELDSNDHVDVPDSQAQSPSAAKLARIHSVQASSTKQPYQILYPSPPLLNDWWDPNALYSSDELFPDYIHVPNYSQDLESGGHNSVPTSNPADHSADDQAQQTECPPLPPPAPNHPSHNDLENFDWNIRWHMSWDIDLTNLPFLLSGDDLTIPQPDHPTQAVTPLPSADGSESQQQMMEGAGEKEENPTSSSSSSSSSSDNMSTSLSSPPTETSTAQNEAEWEPAEGWKADG</sequence>
<feature type="region of interest" description="Disordered" evidence="1">
    <location>
        <begin position="95"/>
        <end position="130"/>
    </location>
</feature>
<reference evidence="2 3" key="1">
    <citation type="submission" date="2016-10" db="EMBL/GenBank/DDBJ databases">
        <authorList>
            <person name="Varghese N."/>
        </authorList>
    </citation>
    <scope>NUCLEOTIDE SEQUENCE [LARGE SCALE GENOMIC DNA]</scope>
</reference>
<dbReference type="EMBL" id="LT882690">
    <property type="protein sequence ID" value="SMY30153.1"/>
    <property type="molecule type" value="Genomic_DNA"/>
</dbReference>
<evidence type="ECO:0000313" key="2">
    <source>
        <dbReference type="EMBL" id="SMY30153.1"/>
    </source>
</evidence>
<name>A0A1Y6M0J3_ZYMTR</name>
<feature type="region of interest" description="Disordered" evidence="1">
    <location>
        <begin position="290"/>
        <end position="333"/>
    </location>
</feature>
<accession>A0A1Y6M0J3</accession>